<dbReference type="AlphaFoldDB" id="A0A8J3CIW2"/>
<reference evidence="1" key="1">
    <citation type="journal article" date="2014" name="Int. J. Syst. Evol. Microbiol.">
        <title>Complete genome sequence of Corynebacterium casei LMG S-19264T (=DSM 44701T), isolated from a smear-ripened cheese.</title>
        <authorList>
            <consortium name="US DOE Joint Genome Institute (JGI-PGF)"/>
            <person name="Walter F."/>
            <person name="Albersmeier A."/>
            <person name="Kalinowski J."/>
            <person name="Ruckert C."/>
        </authorList>
    </citation>
    <scope>NUCLEOTIDE SEQUENCE</scope>
    <source>
        <strain evidence="1">CGMCC 4.5737</strain>
    </source>
</reference>
<organism evidence="1 2">
    <name type="scientific">Longimycelium tulufanense</name>
    <dbReference type="NCBI Taxonomy" id="907463"/>
    <lineage>
        <taxon>Bacteria</taxon>
        <taxon>Bacillati</taxon>
        <taxon>Actinomycetota</taxon>
        <taxon>Actinomycetes</taxon>
        <taxon>Pseudonocardiales</taxon>
        <taxon>Pseudonocardiaceae</taxon>
        <taxon>Longimycelium</taxon>
    </lineage>
</organism>
<name>A0A8J3CIW2_9PSEU</name>
<dbReference type="Proteomes" id="UP000637578">
    <property type="component" value="Unassembled WGS sequence"/>
</dbReference>
<gene>
    <name evidence="1" type="ORF">GCM10012275_61960</name>
</gene>
<comment type="caution">
    <text evidence="1">The sequence shown here is derived from an EMBL/GenBank/DDBJ whole genome shotgun (WGS) entry which is preliminary data.</text>
</comment>
<proteinExistence type="predicted"/>
<evidence type="ECO:0000313" key="1">
    <source>
        <dbReference type="EMBL" id="GGM83000.1"/>
    </source>
</evidence>
<accession>A0A8J3CIW2</accession>
<protein>
    <submittedName>
        <fullName evidence="1">Uncharacterized protein</fullName>
    </submittedName>
</protein>
<sequence>MGDLAGDVEAGRAPVPRCTGERHALELMIDCAPQLLACSEDQLRQLGITVPHAVDEYDYRAPLWDSAGQRRVGRSDATFAGKRAAGQADKPAREGVNLIVDAVLVHAERD</sequence>
<reference evidence="1" key="2">
    <citation type="submission" date="2020-09" db="EMBL/GenBank/DDBJ databases">
        <authorList>
            <person name="Sun Q."/>
            <person name="Zhou Y."/>
        </authorList>
    </citation>
    <scope>NUCLEOTIDE SEQUENCE</scope>
    <source>
        <strain evidence="1">CGMCC 4.5737</strain>
    </source>
</reference>
<dbReference type="EMBL" id="BMMK01000059">
    <property type="protein sequence ID" value="GGM83000.1"/>
    <property type="molecule type" value="Genomic_DNA"/>
</dbReference>
<keyword evidence="2" id="KW-1185">Reference proteome</keyword>
<evidence type="ECO:0000313" key="2">
    <source>
        <dbReference type="Proteomes" id="UP000637578"/>
    </source>
</evidence>